<dbReference type="Proteomes" id="UP000000593">
    <property type="component" value="Chromosome 2"/>
</dbReference>
<evidence type="ECO:0000313" key="3">
    <source>
        <dbReference type="EMBL" id="CAG22681.1"/>
    </source>
</evidence>
<accession>Q6LJ49</accession>
<dbReference type="eggNOG" id="COG1680">
    <property type="taxonomic scope" value="Bacteria"/>
</dbReference>
<reference evidence="4" key="1">
    <citation type="journal article" date="2005" name="Science">
        <title>Life at depth: Photobacterium profundum genome sequence and expression analysis.</title>
        <authorList>
            <person name="Vezzi A."/>
            <person name="Campanaro S."/>
            <person name="D'Angelo M."/>
            <person name="Simonato F."/>
            <person name="Vitulo N."/>
            <person name="Lauro F.M."/>
            <person name="Cestaro A."/>
            <person name="Malacrida G."/>
            <person name="Simionati B."/>
            <person name="Cannata N."/>
            <person name="Romualdi C."/>
            <person name="Bartlett D.H."/>
            <person name="Valle G."/>
        </authorList>
    </citation>
    <scope>NUCLEOTIDE SEQUENCE [LARGE SCALE GENOMIC DNA]</scope>
    <source>
        <strain evidence="4">ATCC BAA-1253 / SS9</strain>
    </source>
</reference>
<keyword evidence="1" id="KW-0472">Membrane</keyword>
<dbReference type="Pfam" id="PF00144">
    <property type="entry name" value="Beta-lactamase"/>
    <property type="match status" value="1"/>
</dbReference>
<dbReference type="InterPro" id="IPR001466">
    <property type="entry name" value="Beta-lactam-related"/>
</dbReference>
<dbReference type="InterPro" id="IPR012338">
    <property type="entry name" value="Beta-lactam/transpept-like"/>
</dbReference>
<dbReference type="HOGENOM" id="CLU_020027_14_3_6"/>
<dbReference type="SUPFAM" id="SSF56601">
    <property type="entry name" value="beta-lactamase/transpeptidase-like"/>
    <property type="match status" value="1"/>
</dbReference>
<evidence type="ECO:0000313" key="4">
    <source>
        <dbReference type="Proteomes" id="UP000000593"/>
    </source>
</evidence>
<dbReference type="AlphaFoldDB" id="Q6LJ49"/>
<feature type="transmembrane region" description="Helical" evidence="1">
    <location>
        <begin position="51"/>
        <end position="69"/>
    </location>
</feature>
<dbReference type="Gene3D" id="3.40.710.10">
    <property type="entry name" value="DD-peptidase/beta-lactamase superfamily"/>
    <property type="match status" value="1"/>
</dbReference>
<keyword evidence="4" id="KW-1185">Reference proteome</keyword>
<dbReference type="PANTHER" id="PTHR46825:SF15">
    <property type="entry name" value="BETA-LACTAMASE-RELATED DOMAIN-CONTAINING PROTEIN"/>
    <property type="match status" value="1"/>
</dbReference>
<dbReference type="InterPro" id="IPR050491">
    <property type="entry name" value="AmpC-like"/>
</dbReference>
<sequence length="423" mass="47342">MSKVSPVPSFATQYCKGLRLQFSRCISFYISLVCTRVVFTCLTFIHKAFTVRRGLAIFALIMVTNSYALPGDKLVYTLHDSVTKAVKKEIPGAAIAIIIDGKIRLLRGYGVKKVGGKNRVTSGTVFPLASISKTFASAVTSVLVDKGMIDWDTYVVPYLETVEFSDPSQGSIITLRHILSHTTGLVPQAYSDMLEQNVSYAKIRRRIPQIDFVCPPGDCYGYQNVVYNLSAEMLELASGHDYDVLVKEQLLIPLKMEHASVGFDAFKASKNRVEPHVKVKSGWAAVKPEPYYYRVPAAAGLNASAQDLAKWMLAHLGHNPSVLRPSSLEIMHKAHIRANQSRYRAKLSNVYYGLGWRTFGYQGITGFVHHGGWVKGIRTEMLFNPLTQTGMVFLTNCETKFAREIVIDFLHLYKKHIYNSEKL</sequence>
<protein>
    <submittedName>
        <fullName evidence="3">Hypothetical beta-lactamase-like protein</fullName>
    </submittedName>
</protein>
<dbReference type="EMBL" id="CR378677">
    <property type="protein sequence ID" value="CAG22681.1"/>
    <property type="molecule type" value="Genomic_DNA"/>
</dbReference>
<evidence type="ECO:0000259" key="2">
    <source>
        <dbReference type="Pfam" id="PF00144"/>
    </source>
</evidence>
<feature type="transmembrane region" description="Helical" evidence="1">
    <location>
        <begin position="26"/>
        <end position="45"/>
    </location>
</feature>
<dbReference type="STRING" id="298386.PBPRB0809"/>
<evidence type="ECO:0000256" key="1">
    <source>
        <dbReference type="SAM" id="Phobius"/>
    </source>
</evidence>
<keyword evidence="1" id="KW-0812">Transmembrane</keyword>
<organism evidence="3 4">
    <name type="scientific">Photobacterium profundum (strain SS9)</name>
    <dbReference type="NCBI Taxonomy" id="298386"/>
    <lineage>
        <taxon>Bacteria</taxon>
        <taxon>Pseudomonadati</taxon>
        <taxon>Pseudomonadota</taxon>
        <taxon>Gammaproteobacteria</taxon>
        <taxon>Vibrionales</taxon>
        <taxon>Vibrionaceae</taxon>
        <taxon>Photobacterium</taxon>
    </lineage>
</organism>
<dbReference type="KEGG" id="ppr:PBPRB0809"/>
<proteinExistence type="predicted"/>
<feature type="domain" description="Beta-lactamase-related" evidence="2">
    <location>
        <begin position="86"/>
        <end position="400"/>
    </location>
</feature>
<dbReference type="PANTHER" id="PTHR46825">
    <property type="entry name" value="D-ALANYL-D-ALANINE-CARBOXYPEPTIDASE/ENDOPEPTIDASE AMPH"/>
    <property type="match status" value="1"/>
</dbReference>
<name>Q6LJ49_PHOPR</name>
<keyword evidence="1" id="KW-1133">Transmembrane helix</keyword>
<gene>
    <name evidence="3" type="ordered locus">PBPRB0809</name>
</gene>